<evidence type="ECO:0000313" key="1">
    <source>
        <dbReference type="EMBL" id="EEF13088.1"/>
    </source>
</evidence>
<sequence>MVRAKFGSKGGAKFLKFSRLLLRFCPTDSRLKISPPLSKFFKILVIIGLLLRKIFVIQLRF</sequence>
<protein>
    <submittedName>
        <fullName evidence="1">Uncharacterized protein</fullName>
    </submittedName>
</protein>
<organism evidence="1 2">
    <name type="scientific">Campylobacter rectus RM3267</name>
    <dbReference type="NCBI Taxonomy" id="553218"/>
    <lineage>
        <taxon>Bacteria</taxon>
        <taxon>Pseudomonadati</taxon>
        <taxon>Campylobacterota</taxon>
        <taxon>Epsilonproteobacteria</taxon>
        <taxon>Campylobacterales</taxon>
        <taxon>Campylobacteraceae</taxon>
        <taxon>Campylobacter</taxon>
    </lineage>
</organism>
<evidence type="ECO:0000313" key="2">
    <source>
        <dbReference type="Proteomes" id="UP000003082"/>
    </source>
</evidence>
<name>B9D4M9_CAMRE</name>
<dbReference type="EMBL" id="ACFU01000028">
    <property type="protein sequence ID" value="EEF13088.1"/>
    <property type="molecule type" value="Genomic_DNA"/>
</dbReference>
<accession>B9D4M9</accession>
<comment type="caution">
    <text evidence="1">The sequence shown here is derived from an EMBL/GenBank/DDBJ whole genome shotgun (WGS) entry which is preliminary data.</text>
</comment>
<dbReference type="Proteomes" id="UP000003082">
    <property type="component" value="Unassembled WGS sequence"/>
</dbReference>
<reference evidence="1 2" key="1">
    <citation type="submission" date="2008-08" db="EMBL/GenBank/DDBJ databases">
        <authorList>
            <person name="Madupu R."/>
            <person name="Durkin A.S."/>
            <person name="Torralba M."/>
            <person name="Methe B."/>
            <person name="Sutton G.G."/>
            <person name="Strausberg R.L."/>
            <person name="Nelson K.E."/>
        </authorList>
    </citation>
    <scope>NUCLEOTIDE SEQUENCE [LARGE SCALE GENOMIC DNA]</scope>
    <source>
        <strain evidence="1 2">RM3267</strain>
    </source>
</reference>
<dbReference type="STRING" id="553218.CAMRE0001_2087"/>
<proteinExistence type="predicted"/>
<dbReference type="AlphaFoldDB" id="B9D4M9"/>
<keyword evidence="2" id="KW-1185">Reference proteome</keyword>
<gene>
    <name evidence="1" type="ORF">CAMRE0001_2087</name>
</gene>